<comment type="caution">
    <text evidence="2">The sequence shown here is derived from an EMBL/GenBank/DDBJ whole genome shotgun (WGS) entry which is preliminary data.</text>
</comment>
<evidence type="ECO:0000313" key="2">
    <source>
        <dbReference type="EMBL" id="PPE06223.1"/>
    </source>
</evidence>
<gene>
    <name evidence="2" type="ORF">MCORR_v1c05270</name>
</gene>
<evidence type="ECO:0000256" key="1">
    <source>
        <dbReference type="SAM" id="SignalP"/>
    </source>
</evidence>
<dbReference type="AlphaFoldDB" id="A0A2S5RFY9"/>
<protein>
    <submittedName>
        <fullName evidence="2">Uncharacterized protein</fullName>
    </submittedName>
</protein>
<dbReference type="EMBL" id="PHNF01000002">
    <property type="protein sequence ID" value="PPE06223.1"/>
    <property type="molecule type" value="Genomic_DNA"/>
</dbReference>
<organism evidence="2 3">
    <name type="scientific">Mesoplasma corruscae</name>
    <dbReference type="NCBI Taxonomy" id="216874"/>
    <lineage>
        <taxon>Bacteria</taxon>
        <taxon>Bacillati</taxon>
        <taxon>Mycoplasmatota</taxon>
        <taxon>Mollicutes</taxon>
        <taxon>Entomoplasmatales</taxon>
        <taxon>Entomoplasmataceae</taxon>
        <taxon>Mesoplasma</taxon>
    </lineage>
</organism>
<dbReference type="RefSeq" id="WP_104208065.1">
    <property type="nucleotide sequence ID" value="NZ_PHNF01000002.1"/>
</dbReference>
<reference evidence="2 3" key="1">
    <citation type="submission" date="2017-11" db="EMBL/GenBank/DDBJ databases">
        <title>Genome sequence of Mesoplasma corruscae ELCA-2 (ATCC 49579).</title>
        <authorList>
            <person name="Lo W.-S."/>
            <person name="Kuo C.-H."/>
        </authorList>
    </citation>
    <scope>NUCLEOTIDE SEQUENCE [LARGE SCALE GENOMIC DNA]</scope>
    <source>
        <strain evidence="2 3">ELCA-2</strain>
    </source>
</reference>
<evidence type="ECO:0000313" key="3">
    <source>
        <dbReference type="Proteomes" id="UP000239785"/>
    </source>
</evidence>
<keyword evidence="3" id="KW-1185">Reference proteome</keyword>
<dbReference type="Proteomes" id="UP000239785">
    <property type="component" value="Unassembled WGS sequence"/>
</dbReference>
<dbReference type="OrthoDB" id="392103at2"/>
<feature type="chain" id="PRO_5015572484" evidence="1">
    <location>
        <begin position="23"/>
        <end position="626"/>
    </location>
</feature>
<feature type="signal peptide" evidence="1">
    <location>
        <begin position="1"/>
        <end position="22"/>
    </location>
</feature>
<keyword evidence="1" id="KW-0732">Signal</keyword>
<proteinExistence type="predicted"/>
<sequence>MKKLLGLLFAAGLVAASTTLVVQCKNDKKYELNVAEVSKAIASKLGEQPFDSIEAVQEQLKKIFITGIKSVKANEIVGSKNVHFKLDLIKGYKIDKQEFELKDILSGPVVTPEVGTNGVQAALDTVIKNKEFSSVEKAIEAAKTVKLAECLILDGEPTNVEKTITIKVKADTGYNLTEGSKTEFSVEWRLVESTPIDKDTTIAELEKKVKDQDFATLQDAIDKVQSKKITGIKTIVAEVPSTATKDVTLNVTVTPNDEYSLGTWDGKTTITIKVPTELEINKANVDNALKIITGPYESNELAINAIKAIVNDTFLVVDVTSNTRAFTSVTFTVKVSAKTGYKLAADIENGTSLVLEIGKEDIEINKADVDEVLAKISGPFNNLVDAVEAITNIKDSRFEFSEILNYDDPSSGNGYREVTFKIPVNVKTGYKLASDLENGTTRKLWIGDESSSSNISTDYIQESLDNAVKNQEFADAEAASNAAREVKFKAGVSIDGKIVNQENTITLKVKPSPGYKFVAGAKTTFTATWLTAKIEVSTSYVNNAIKTVVNANDVTYGIKEDAKTAIEGVLKSDTWKDKVTGVVTTTGAAVEGSSAKGTYSVVLEAIEGYRLNGDATISGDYQLEIK</sequence>
<accession>A0A2S5RFY9</accession>
<name>A0A2S5RFY9_9MOLU</name>